<dbReference type="Proteomes" id="UP000465112">
    <property type="component" value="Chromosome 11"/>
</dbReference>
<evidence type="ECO:0000313" key="3">
    <source>
        <dbReference type="Proteomes" id="UP000465112"/>
    </source>
</evidence>
<reference evidence="2 3" key="1">
    <citation type="submission" date="2019-06" db="EMBL/GenBank/DDBJ databases">
        <title>A chromosome-scale genome assembly of the European perch, Perca fluviatilis.</title>
        <authorList>
            <person name="Roques C."/>
            <person name="Zahm M."/>
            <person name="Cabau C."/>
            <person name="Klopp C."/>
            <person name="Bouchez O."/>
            <person name="Donnadieu C."/>
            <person name="Kuhl H."/>
            <person name="Gislard M."/>
            <person name="Guendouz S."/>
            <person name="Journot L."/>
            <person name="Haffray P."/>
            <person name="Bestin A."/>
            <person name="Morvezen R."/>
            <person name="Feron R."/>
            <person name="Wen M."/>
            <person name="Jouanno E."/>
            <person name="Herpin A."/>
            <person name="Schartl M."/>
            <person name="Postlethwait J."/>
            <person name="Schaerlinger B."/>
            <person name="Chardard D."/>
            <person name="Lecocq T."/>
            <person name="Poncet C."/>
            <person name="Jaffrelo L."/>
            <person name="Lampietro C."/>
            <person name="Guiguen Y."/>
        </authorList>
    </citation>
    <scope>NUCLEOTIDE SEQUENCE [LARGE SCALE GENOMIC DNA]</scope>
    <source>
        <tissue evidence="2">Blood</tissue>
    </source>
</reference>
<name>A0A6A5ER22_PERFL</name>
<feature type="compositionally biased region" description="Low complexity" evidence="1">
    <location>
        <begin position="1"/>
        <end position="10"/>
    </location>
</feature>
<gene>
    <name evidence="2" type="ORF">PFLUV_G00132020</name>
</gene>
<sequence>MGDGSSQGQDRSSRERDEEGMRDYEQQHLSKLDYTDLFCFFLTFKGYFGSSVINWLSWDLLFSGSQHTVLYSSA</sequence>
<keyword evidence="3" id="KW-1185">Reference proteome</keyword>
<dbReference type="AlphaFoldDB" id="A0A6A5ER22"/>
<protein>
    <submittedName>
        <fullName evidence="2">Uncharacterized protein</fullName>
    </submittedName>
</protein>
<accession>A0A6A5ER22</accession>
<organism evidence="2 3">
    <name type="scientific">Perca fluviatilis</name>
    <name type="common">European perch</name>
    <dbReference type="NCBI Taxonomy" id="8168"/>
    <lineage>
        <taxon>Eukaryota</taxon>
        <taxon>Metazoa</taxon>
        <taxon>Chordata</taxon>
        <taxon>Craniata</taxon>
        <taxon>Vertebrata</taxon>
        <taxon>Euteleostomi</taxon>
        <taxon>Actinopterygii</taxon>
        <taxon>Neopterygii</taxon>
        <taxon>Teleostei</taxon>
        <taxon>Neoteleostei</taxon>
        <taxon>Acanthomorphata</taxon>
        <taxon>Eupercaria</taxon>
        <taxon>Perciformes</taxon>
        <taxon>Percoidei</taxon>
        <taxon>Percidae</taxon>
        <taxon>Percinae</taxon>
        <taxon>Perca</taxon>
    </lineage>
</organism>
<evidence type="ECO:0000256" key="1">
    <source>
        <dbReference type="SAM" id="MobiDB-lite"/>
    </source>
</evidence>
<dbReference type="EMBL" id="VHII01000011">
    <property type="protein sequence ID" value="KAF1383450.1"/>
    <property type="molecule type" value="Genomic_DNA"/>
</dbReference>
<feature type="compositionally biased region" description="Basic and acidic residues" evidence="1">
    <location>
        <begin position="11"/>
        <end position="23"/>
    </location>
</feature>
<comment type="caution">
    <text evidence="2">The sequence shown here is derived from an EMBL/GenBank/DDBJ whole genome shotgun (WGS) entry which is preliminary data.</text>
</comment>
<evidence type="ECO:0000313" key="2">
    <source>
        <dbReference type="EMBL" id="KAF1383450.1"/>
    </source>
</evidence>
<proteinExistence type="predicted"/>
<feature type="region of interest" description="Disordered" evidence="1">
    <location>
        <begin position="1"/>
        <end position="23"/>
    </location>
</feature>